<dbReference type="InterPro" id="IPR001763">
    <property type="entry name" value="Rhodanese-like_dom"/>
</dbReference>
<dbReference type="PANTHER" id="PTHR43031">
    <property type="entry name" value="FAD-DEPENDENT OXIDOREDUCTASE"/>
    <property type="match status" value="1"/>
</dbReference>
<keyword evidence="3" id="KW-1185">Reference proteome</keyword>
<dbReference type="RefSeq" id="WP_111729844.1">
    <property type="nucleotide sequence ID" value="NZ_QHKO01000004.1"/>
</dbReference>
<dbReference type="CDD" id="cd00158">
    <property type="entry name" value="RHOD"/>
    <property type="match status" value="1"/>
</dbReference>
<dbReference type="PROSITE" id="PS50206">
    <property type="entry name" value="RHODANESE_3"/>
    <property type="match status" value="1"/>
</dbReference>
<dbReference type="EMBL" id="QHKO01000004">
    <property type="protein sequence ID" value="RAL22273.1"/>
    <property type="molecule type" value="Genomic_DNA"/>
</dbReference>
<dbReference type="InterPro" id="IPR050229">
    <property type="entry name" value="GlpE_sulfurtransferase"/>
</dbReference>
<dbReference type="InterPro" id="IPR001307">
    <property type="entry name" value="Thiosulphate_STrfase_CS"/>
</dbReference>
<dbReference type="PROSITE" id="PS00380">
    <property type="entry name" value="RHODANESE_1"/>
    <property type="match status" value="1"/>
</dbReference>
<dbReference type="InterPro" id="IPR036873">
    <property type="entry name" value="Rhodanese-like_dom_sf"/>
</dbReference>
<dbReference type="AlphaFoldDB" id="A0A328C9G7"/>
<comment type="caution">
    <text evidence="2">The sequence shown here is derived from an EMBL/GenBank/DDBJ whole genome shotgun (WGS) entry which is preliminary data.</text>
</comment>
<sequence>MTSNLMTFALIALVILVALPIVRSRMNFIDPQEARQLVEEGALLLDVRTPAEFNERHIPGALNIPLQELQARQGELPEQARPIVVYCRSGNRSSQARNYLRSQGFEQVHDLGPLTRWP</sequence>
<dbReference type="SUPFAM" id="SSF52821">
    <property type="entry name" value="Rhodanese/Cell cycle control phosphatase"/>
    <property type="match status" value="1"/>
</dbReference>
<dbReference type="SMART" id="SM00450">
    <property type="entry name" value="RHOD"/>
    <property type="match status" value="1"/>
</dbReference>
<protein>
    <submittedName>
        <fullName evidence="2">Rhodanese-like domain-containing protein</fullName>
    </submittedName>
</protein>
<accession>A0A328C9G7</accession>
<name>A0A328C9G7_9DELT</name>
<evidence type="ECO:0000259" key="1">
    <source>
        <dbReference type="PROSITE" id="PS50206"/>
    </source>
</evidence>
<evidence type="ECO:0000313" key="3">
    <source>
        <dbReference type="Proteomes" id="UP000249169"/>
    </source>
</evidence>
<dbReference type="Gene3D" id="3.40.250.10">
    <property type="entry name" value="Rhodanese-like domain"/>
    <property type="match status" value="1"/>
</dbReference>
<reference evidence="2 3" key="1">
    <citation type="submission" date="2018-05" db="EMBL/GenBank/DDBJ databases">
        <title>Lujinxingia marina gen. nov. sp. nov., a new facultative anaerobic member of the class Deltaproteobacteria, and proposal of Lujinxingaceae fam. nov.</title>
        <authorList>
            <person name="Li C.-M."/>
        </authorList>
    </citation>
    <scope>NUCLEOTIDE SEQUENCE [LARGE SCALE GENOMIC DNA]</scope>
    <source>
        <strain evidence="2 3">B210</strain>
    </source>
</reference>
<dbReference type="PANTHER" id="PTHR43031:SF1">
    <property type="entry name" value="PYRIDINE NUCLEOTIDE-DISULPHIDE OXIDOREDUCTASE"/>
    <property type="match status" value="1"/>
</dbReference>
<dbReference type="OrthoDB" id="9789348at2"/>
<dbReference type="GO" id="GO:0004792">
    <property type="term" value="F:thiosulfate-cyanide sulfurtransferase activity"/>
    <property type="evidence" value="ECO:0007669"/>
    <property type="project" value="InterPro"/>
</dbReference>
<gene>
    <name evidence="2" type="ORF">DL240_10490</name>
</gene>
<dbReference type="Pfam" id="PF00581">
    <property type="entry name" value="Rhodanese"/>
    <property type="match status" value="1"/>
</dbReference>
<feature type="domain" description="Rhodanese" evidence="1">
    <location>
        <begin position="38"/>
        <end position="116"/>
    </location>
</feature>
<dbReference type="Proteomes" id="UP000249169">
    <property type="component" value="Unassembled WGS sequence"/>
</dbReference>
<proteinExistence type="predicted"/>
<evidence type="ECO:0000313" key="2">
    <source>
        <dbReference type="EMBL" id="RAL22273.1"/>
    </source>
</evidence>
<organism evidence="2 3">
    <name type="scientific">Lujinxingia litoralis</name>
    <dbReference type="NCBI Taxonomy" id="2211119"/>
    <lineage>
        <taxon>Bacteria</taxon>
        <taxon>Deltaproteobacteria</taxon>
        <taxon>Bradymonadales</taxon>
        <taxon>Lujinxingiaceae</taxon>
        <taxon>Lujinxingia</taxon>
    </lineage>
</organism>